<dbReference type="SUPFAM" id="SSF75304">
    <property type="entry name" value="Amidase signature (AS) enzymes"/>
    <property type="match status" value="1"/>
</dbReference>
<dbReference type="InterPro" id="IPR020556">
    <property type="entry name" value="Amidase_CS"/>
</dbReference>
<dbReference type="Proteomes" id="UP000653156">
    <property type="component" value="Chromosome"/>
</dbReference>
<sequence length="497" mass="53132">MTFDEYRRHDGIGLAQKIAAGDFSREEVLQAALARLDAVNPGLNLLAQDLRSHAQAQLKQPAGGSVLAGVPLLLKDLLADMQGVATGCASSLLMGIKAQQDSDLTAAYRQAGMVLFGKTTLPEWGLMPYTESVLHGITRNPWDVEHTPGGSSGGAAAAVAAQVVPIAHGGDGGGSIRIPAANCGVFGLKPSRGRVSMGPLLVDAWQGMVCEHALTRSVRDSAAMLDIAAAAPQTARLYHCPPQATSFLDCLQQPLPRLRIAVTDTPWLGGDVAAPIRAAHADTVALLQSLGHEVTEARPAFADVEILGRAMLVAVAGETAKIKRQLQAALGRKISHRDVEAATWSLIVYGEHISAGEAFWARDVINAQMRIAAQFHQQYDVLCTPVLPRLTPKVGELAPSAKEEKASRIMLGSLKLGFLMKNNPVVDRNSRQSLAYIGFTAPFNITGQPAMSVPLYWHNNLPVGSQFAAAHGREDVLLQLAHELEQARPWFNRTPDL</sequence>
<evidence type="ECO:0000256" key="1">
    <source>
        <dbReference type="ARBA" id="ARBA00009199"/>
    </source>
</evidence>
<dbReference type="Pfam" id="PF01425">
    <property type="entry name" value="Amidase"/>
    <property type="match status" value="1"/>
</dbReference>
<protein>
    <submittedName>
        <fullName evidence="3">Amidase</fullName>
    </submittedName>
</protein>
<feature type="domain" description="Amidase" evidence="2">
    <location>
        <begin position="27"/>
        <end position="478"/>
    </location>
</feature>
<name>A0A892ZNI9_9NEIS</name>
<dbReference type="AlphaFoldDB" id="A0A892ZNI9"/>
<accession>A0A892ZNI9</accession>
<evidence type="ECO:0000313" key="4">
    <source>
        <dbReference type="Proteomes" id="UP000653156"/>
    </source>
</evidence>
<dbReference type="PANTHER" id="PTHR11895">
    <property type="entry name" value="TRANSAMIDASE"/>
    <property type="match status" value="1"/>
</dbReference>
<organism evidence="3 4">
    <name type="scientific">Paralysiella testudinis</name>
    <dbReference type="NCBI Taxonomy" id="2809020"/>
    <lineage>
        <taxon>Bacteria</taxon>
        <taxon>Pseudomonadati</taxon>
        <taxon>Pseudomonadota</taxon>
        <taxon>Betaproteobacteria</taxon>
        <taxon>Neisseriales</taxon>
        <taxon>Neisseriaceae</taxon>
        <taxon>Paralysiella</taxon>
    </lineage>
</organism>
<reference evidence="3" key="1">
    <citation type="submission" date="2021-02" db="EMBL/GenBank/DDBJ databases">
        <title>Neisseriaceae sp. 26B isolated from the cloaca of a Common Toad-headed Turtle (Mesoclemmys nasuta).</title>
        <authorList>
            <person name="Spergser J."/>
            <person name="Busse H.-J."/>
        </authorList>
    </citation>
    <scope>NUCLEOTIDE SEQUENCE</scope>
    <source>
        <strain evidence="3">26B</strain>
    </source>
</reference>
<keyword evidence="4" id="KW-1185">Reference proteome</keyword>
<dbReference type="InterPro" id="IPR023631">
    <property type="entry name" value="Amidase_dom"/>
</dbReference>
<dbReference type="InterPro" id="IPR000120">
    <property type="entry name" value="Amidase"/>
</dbReference>
<gene>
    <name evidence="3" type="ORF">JQU52_02610</name>
</gene>
<comment type="similarity">
    <text evidence="1">Belongs to the amidase family.</text>
</comment>
<dbReference type="PANTHER" id="PTHR11895:SF7">
    <property type="entry name" value="GLUTAMYL-TRNA(GLN) AMIDOTRANSFERASE SUBUNIT A, MITOCHONDRIAL"/>
    <property type="match status" value="1"/>
</dbReference>
<evidence type="ECO:0000259" key="2">
    <source>
        <dbReference type="Pfam" id="PF01425"/>
    </source>
</evidence>
<proteinExistence type="inferred from homology"/>
<dbReference type="EMBL" id="CP069798">
    <property type="protein sequence ID" value="QRQ83246.1"/>
    <property type="molecule type" value="Genomic_DNA"/>
</dbReference>
<dbReference type="KEGG" id="ptes:JQU52_02610"/>
<dbReference type="GO" id="GO:0003824">
    <property type="term" value="F:catalytic activity"/>
    <property type="evidence" value="ECO:0007669"/>
    <property type="project" value="InterPro"/>
</dbReference>
<evidence type="ECO:0000313" key="3">
    <source>
        <dbReference type="EMBL" id="QRQ83246.1"/>
    </source>
</evidence>
<dbReference type="InterPro" id="IPR036928">
    <property type="entry name" value="AS_sf"/>
</dbReference>
<dbReference type="PROSITE" id="PS00571">
    <property type="entry name" value="AMIDASES"/>
    <property type="match status" value="1"/>
</dbReference>
<dbReference type="Gene3D" id="3.90.1300.10">
    <property type="entry name" value="Amidase signature (AS) domain"/>
    <property type="match status" value="1"/>
</dbReference>